<keyword evidence="2" id="KW-1185">Reference proteome</keyword>
<sequence>MSKVRATDACALHDSGAAARLGGLQEFDRDNSWTACRMVIADAGNPGGYFRFDLELADDYLDYDRERDTAETLSGTTVYHNPYSGGSSGCVFAVPYAETGFAALLSVKRAQPPKNTPVDWPEACAFTREYLTAILPGLTALPAHPFGEDAPGPSLIQKNPCPTAATIDAALPGWRIASTGTPTPYTCKMTLRREGDQHKVTLEVHFQRNNEQIPLEGETRYPGDLNGGYVTQDSAFRSRAGLGGIEIRSWYSTAPSRAITCTAALTFRPAAPAGASTAHILSIGLDISPSAPPTPFDACEQLDLLTEGIVATLR</sequence>
<gene>
    <name evidence="1" type="ORF">IU449_03550</name>
</gene>
<evidence type="ECO:0000313" key="2">
    <source>
        <dbReference type="Proteomes" id="UP000707731"/>
    </source>
</evidence>
<proteinExistence type="predicted"/>
<comment type="caution">
    <text evidence="1">The sequence shown here is derived from an EMBL/GenBank/DDBJ whole genome shotgun (WGS) entry which is preliminary data.</text>
</comment>
<organism evidence="1 2">
    <name type="scientific">Nocardia higoensis</name>
    <dbReference type="NCBI Taxonomy" id="228599"/>
    <lineage>
        <taxon>Bacteria</taxon>
        <taxon>Bacillati</taxon>
        <taxon>Actinomycetota</taxon>
        <taxon>Actinomycetes</taxon>
        <taxon>Mycobacteriales</taxon>
        <taxon>Nocardiaceae</taxon>
        <taxon>Nocardia</taxon>
    </lineage>
</organism>
<dbReference type="EMBL" id="JADLQN010000001">
    <property type="protein sequence ID" value="MBF6353633.1"/>
    <property type="molecule type" value="Genomic_DNA"/>
</dbReference>
<protein>
    <submittedName>
        <fullName evidence="1">Uncharacterized protein</fullName>
    </submittedName>
</protein>
<accession>A0ABS0D564</accession>
<dbReference type="Proteomes" id="UP000707731">
    <property type="component" value="Unassembled WGS sequence"/>
</dbReference>
<reference evidence="1 2" key="1">
    <citation type="submission" date="2020-10" db="EMBL/GenBank/DDBJ databases">
        <title>Identification of Nocardia species via Next-generation sequencing and recognition of intraspecies genetic diversity.</title>
        <authorList>
            <person name="Li P."/>
            <person name="Li P."/>
            <person name="Lu B."/>
        </authorList>
    </citation>
    <scope>NUCLEOTIDE SEQUENCE [LARGE SCALE GENOMIC DNA]</scope>
    <source>
        <strain evidence="1 2">BJ06-0143</strain>
    </source>
</reference>
<dbReference type="RefSeq" id="WP_195000514.1">
    <property type="nucleotide sequence ID" value="NZ_JADLQN010000001.1"/>
</dbReference>
<evidence type="ECO:0000313" key="1">
    <source>
        <dbReference type="EMBL" id="MBF6353633.1"/>
    </source>
</evidence>
<name>A0ABS0D564_9NOCA</name>